<organism evidence="13">
    <name type="scientific">Wuchereria bancrofti</name>
    <dbReference type="NCBI Taxonomy" id="6293"/>
    <lineage>
        <taxon>Eukaryota</taxon>
        <taxon>Metazoa</taxon>
        <taxon>Ecdysozoa</taxon>
        <taxon>Nematoda</taxon>
        <taxon>Chromadorea</taxon>
        <taxon>Rhabditida</taxon>
        <taxon>Spirurina</taxon>
        <taxon>Spiruromorpha</taxon>
        <taxon>Filarioidea</taxon>
        <taxon>Onchocercidae</taxon>
        <taxon>Wuchereria</taxon>
    </lineage>
</organism>
<dbReference type="Gene3D" id="1.10.565.10">
    <property type="entry name" value="Retinoid X Receptor"/>
    <property type="match status" value="1"/>
</dbReference>
<keyword evidence="4" id="KW-0863">Zinc-finger</keyword>
<dbReference type="GO" id="GO:0000122">
    <property type="term" value="P:negative regulation of transcription by RNA polymerase II"/>
    <property type="evidence" value="ECO:0007669"/>
    <property type="project" value="TreeGrafter"/>
</dbReference>
<evidence type="ECO:0000256" key="7">
    <source>
        <dbReference type="ARBA" id="ARBA00023125"/>
    </source>
</evidence>
<dbReference type="FunFam" id="3.30.50.10:FF:000006">
    <property type="entry name" value="Nuclear receptor subfamily 5 group A member"/>
    <property type="match status" value="1"/>
</dbReference>
<evidence type="ECO:0000313" key="13">
    <source>
        <dbReference type="WBParaSite" id="maker-PairedContig_649-snap-gene-0.8-mRNA-1"/>
    </source>
</evidence>
<dbReference type="GO" id="GO:0030154">
    <property type="term" value="P:cell differentiation"/>
    <property type="evidence" value="ECO:0007669"/>
    <property type="project" value="TreeGrafter"/>
</dbReference>
<dbReference type="CDD" id="cd07166">
    <property type="entry name" value="NR_DBD_REV_ERB"/>
    <property type="match status" value="1"/>
</dbReference>
<keyword evidence="9" id="KW-0675">Receptor</keyword>
<evidence type="ECO:0000256" key="10">
    <source>
        <dbReference type="ARBA" id="ARBA00023242"/>
    </source>
</evidence>
<dbReference type="PROSITE" id="PS51030">
    <property type="entry name" value="NUCLEAR_REC_DBD_2"/>
    <property type="match status" value="1"/>
</dbReference>
<feature type="compositionally biased region" description="Polar residues" evidence="11">
    <location>
        <begin position="495"/>
        <end position="507"/>
    </location>
</feature>
<dbReference type="Pfam" id="PF00105">
    <property type="entry name" value="zf-C4"/>
    <property type="match status" value="1"/>
</dbReference>
<dbReference type="GO" id="GO:0009755">
    <property type="term" value="P:hormone-mediated signaling pathway"/>
    <property type="evidence" value="ECO:0007669"/>
    <property type="project" value="TreeGrafter"/>
</dbReference>
<keyword evidence="7" id="KW-0238">DNA-binding</keyword>
<dbReference type="GO" id="GO:0008270">
    <property type="term" value="F:zinc ion binding"/>
    <property type="evidence" value="ECO:0007669"/>
    <property type="project" value="UniProtKB-KW"/>
</dbReference>
<evidence type="ECO:0000256" key="11">
    <source>
        <dbReference type="SAM" id="MobiDB-lite"/>
    </source>
</evidence>
<keyword evidence="6" id="KW-0805">Transcription regulation</keyword>
<dbReference type="PROSITE" id="PS00031">
    <property type="entry name" value="NUCLEAR_REC_DBD_1"/>
    <property type="match status" value="1"/>
</dbReference>
<accession>A0A1I8EXW3</accession>
<dbReference type="GO" id="GO:0000978">
    <property type="term" value="F:RNA polymerase II cis-regulatory region sequence-specific DNA binding"/>
    <property type="evidence" value="ECO:0007669"/>
    <property type="project" value="TreeGrafter"/>
</dbReference>
<dbReference type="PANTHER" id="PTHR24082:SF334">
    <property type="entry name" value="NUCLEAR HORMONE RECEPTOR FAMILY MEMBER NHR-85"/>
    <property type="match status" value="1"/>
</dbReference>
<dbReference type="PRINTS" id="PR00047">
    <property type="entry name" value="STROIDFINGER"/>
</dbReference>
<comment type="similarity">
    <text evidence="2">Belongs to the nuclear hormone receptor family.</text>
</comment>
<reference evidence="13" key="1">
    <citation type="submission" date="2016-11" db="UniProtKB">
        <authorList>
            <consortium name="WormBaseParasite"/>
        </authorList>
    </citation>
    <scope>IDENTIFICATION</scope>
    <source>
        <strain evidence="13">pt0022</strain>
    </source>
</reference>
<evidence type="ECO:0000256" key="5">
    <source>
        <dbReference type="ARBA" id="ARBA00022833"/>
    </source>
</evidence>
<evidence type="ECO:0000256" key="8">
    <source>
        <dbReference type="ARBA" id="ARBA00023163"/>
    </source>
</evidence>
<evidence type="ECO:0000256" key="4">
    <source>
        <dbReference type="ARBA" id="ARBA00022771"/>
    </source>
</evidence>
<dbReference type="STRING" id="6293.A0A1I8EXW3"/>
<sequence length="584" mass="63956">MILSGTPIATIRCTPPISASSGTNDSSASPTIFGELLISSNIHTPHRPVVTIRNLSAATAGTPAVTIPGAAEESNFISTNLQQQPEQQQAKQQQQQQPQHSDTILSGDYVATTSNNYLCQVCGDRASGFHYGVFACEGCKGFFRRSIQQKIQYRPCTRSQQCIVARNNRNRCQHCRLQKCIRVGMSREAVRFGRVPKHEKVRMAEELARVTARTLTDAVQSALTDSDSVVESCFTGFSRLVDSVKKLLHKPPAQTVCPVGRVNAHHAIKAAYDFSQSIPGFSILHHQDRVQLLRGTLFQTVVLAMLSSFNCDKALLTLQSSIGHVHQYFYSPLNVALIGAAGMCISDKPLMHPELAALIHNRLSDLFQETFSEECRAAAPQLLHTVLYELRMQNAVHQQSLEAITIWPATCCSSSSSTSDDSVVSNTVKIGVSDNASRNIETELLVLGNSGLMSGQQPEQPLQELISPLSVDNQSYDDIQKEQTKPGCSQRRSENNSLQSSTLSRVQPSIVESHRSVASLLNQPPILPIAVAAIRSTFAQNCQSALLYRAATPMLRHIPLHDTEVSNEIVGPVDEEPLDLSVKR</sequence>
<dbReference type="SUPFAM" id="SSF57716">
    <property type="entry name" value="Glucocorticoid receptor-like (DNA-binding domain)"/>
    <property type="match status" value="1"/>
</dbReference>
<evidence type="ECO:0000256" key="1">
    <source>
        <dbReference type="ARBA" id="ARBA00004123"/>
    </source>
</evidence>
<feature type="region of interest" description="Disordered" evidence="11">
    <location>
        <begin position="82"/>
        <end position="102"/>
    </location>
</feature>
<dbReference type="PANTHER" id="PTHR24082">
    <property type="entry name" value="NUCLEAR HORMONE RECEPTOR"/>
    <property type="match status" value="1"/>
</dbReference>
<dbReference type="InterPro" id="IPR013088">
    <property type="entry name" value="Znf_NHR/GATA"/>
</dbReference>
<dbReference type="InterPro" id="IPR001628">
    <property type="entry name" value="Znf_hrmn_rcpt"/>
</dbReference>
<dbReference type="InterPro" id="IPR035500">
    <property type="entry name" value="NHR-like_dom_sf"/>
</dbReference>
<keyword evidence="10" id="KW-0539">Nucleus</keyword>
<feature type="domain" description="Nuclear receptor" evidence="12">
    <location>
        <begin position="116"/>
        <end position="192"/>
    </location>
</feature>
<dbReference type="GO" id="GO:0045944">
    <property type="term" value="P:positive regulation of transcription by RNA polymerase II"/>
    <property type="evidence" value="ECO:0007669"/>
    <property type="project" value="TreeGrafter"/>
</dbReference>
<evidence type="ECO:0000256" key="2">
    <source>
        <dbReference type="ARBA" id="ARBA00005993"/>
    </source>
</evidence>
<feature type="compositionally biased region" description="Low complexity" evidence="11">
    <location>
        <begin position="82"/>
        <end position="99"/>
    </location>
</feature>
<evidence type="ECO:0000256" key="6">
    <source>
        <dbReference type="ARBA" id="ARBA00023015"/>
    </source>
</evidence>
<evidence type="ECO:0000259" key="12">
    <source>
        <dbReference type="PROSITE" id="PS51030"/>
    </source>
</evidence>
<dbReference type="AlphaFoldDB" id="A0A1I8EXW3"/>
<keyword evidence="8" id="KW-0804">Transcription</keyword>
<name>A0A1I8EXW3_WUCBA</name>
<dbReference type="InterPro" id="IPR001723">
    <property type="entry name" value="Nuclear_hrmn_rcpt"/>
</dbReference>
<dbReference type="SMART" id="SM00399">
    <property type="entry name" value="ZnF_C4"/>
    <property type="match status" value="1"/>
</dbReference>
<dbReference type="Gene3D" id="3.30.50.10">
    <property type="entry name" value="Erythroid Transcription Factor GATA-1, subunit A"/>
    <property type="match status" value="1"/>
</dbReference>
<evidence type="ECO:0000256" key="3">
    <source>
        <dbReference type="ARBA" id="ARBA00022723"/>
    </source>
</evidence>
<protein>
    <submittedName>
        <fullName evidence="13">Nuclear receptor domain-containing protein</fullName>
    </submittedName>
</protein>
<keyword evidence="5" id="KW-0862">Zinc</keyword>
<dbReference type="PRINTS" id="PR00398">
    <property type="entry name" value="STRDHORMONER"/>
</dbReference>
<feature type="region of interest" description="Disordered" evidence="11">
    <location>
        <begin position="482"/>
        <end position="507"/>
    </location>
</feature>
<dbReference type="GO" id="GO:0004879">
    <property type="term" value="F:nuclear receptor activity"/>
    <property type="evidence" value="ECO:0007669"/>
    <property type="project" value="TreeGrafter"/>
</dbReference>
<dbReference type="GO" id="GO:0005634">
    <property type="term" value="C:nucleus"/>
    <property type="evidence" value="ECO:0007669"/>
    <property type="project" value="UniProtKB-SubCell"/>
</dbReference>
<proteinExistence type="inferred from homology"/>
<dbReference type="InterPro" id="IPR050234">
    <property type="entry name" value="Nuclear_hormone_rcpt_NR1"/>
</dbReference>
<comment type="subcellular location">
    <subcellularLocation>
        <location evidence="1">Nucleus</location>
    </subcellularLocation>
</comment>
<dbReference type="SUPFAM" id="SSF48508">
    <property type="entry name" value="Nuclear receptor ligand-binding domain"/>
    <property type="match status" value="1"/>
</dbReference>
<evidence type="ECO:0000256" key="9">
    <source>
        <dbReference type="ARBA" id="ARBA00023170"/>
    </source>
</evidence>
<dbReference type="WBParaSite" id="maker-PairedContig_649-snap-gene-0.8-mRNA-1">
    <property type="protein sequence ID" value="maker-PairedContig_649-snap-gene-0.8-mRNA-1"/>
    <property type="gene ID" value="maker-PairedContig_649-snap-gene-0.8"/>
</dbReference>
<keyword evidence="3" id="KW-0479">Metal-binding</keyword>